<evidence type="ECO:0008006" key="7">
    <source>
        <dbReference type="Google" id="ProtNLM"/>
    </source>
</evidence>
<evidence type="ECO:0000256" key="3">
    <source>
        <dbReference type="ARBA" id="ARBA00023274"/>
    </source>
</evidence>
<reference evidence="5" key="2">
    <citation type="submission" date="2021-01" db="UniProtKB">
        <authorList>
            <consortium name="EnsemblPlants"/>
        </authorList>
    </citation>
    <scope>IDENTIFICATION</scope>
</reference>
<keyword evidence="2" id="KW-0689">Ribosomal protein</keyword>
<accession>A0A7N2MNU1</accession>
<dbReference type="EMBL" id="LRBV02000010">
    <property type="status" value="NOT_ANNOTATED_CDS"/>
    <property type="molecule type" value="Genomic_DNA"/>
</dbReference>
<keyword evidence="6" id="KW-1185">Reference proteome</keyword>
<dbReference type="PANTHER" id="PTHR21109:SF0">
    <property type="entry name" value="SMALL RIBOSOMAL SUBUNIT PROTEIN BS21M"/>
    <property type="match status" value="1"/>
</dbReference>
<evidence type="ECO:0000256" key="2">
    <source>
        <dbReference type="ARBA" id="ARBA00022980"/>
    </source>
</evidence>
<keyword evidence="3" id="KW-0687">Ribonucleoprotein</keyword>
<dbReference type="Pfam" id="PF01165">
    <property type="entry name" value="Ribosomal_S21"/>
    <property type="match status" value="1"/>
</dbReference>
<organism evidence="5 6">
    <name type="scientific">Quercus lobata</name>
    <name type="common">Valley oak</name>
    <dbReference type="NCBI Taxonomy" id="97700"/>
    <lineage>
        <taxon>Eukaryota</taxon>
        <taxon>Viridiplantae</taxon>
        <taxon>Streptophyta</taxon>
        <taxon>Embryophyta</taxon>
        <taxon>Tracheophyta</taxon>
        <taxon>Spermatophyta</taxon>
        <taxon>Magnoliopsida</taxon>
        <taxon>eudicotyledons</taxon>
        <taxon>Gunneridae</taxon>
        <taxon>Pentapetalae</taxon>
        <taxon>rosids</taxon>
        <taxon>fabids</taxon>
        <taxon>Fagales</taxon>
        <taxon>Fagaceae</taxon>
        <taxon>Quercus</taxon>
    </lineage>
</organism>
<dbReference type="OMA" id="GVFLECK"/>
<dbReference type="InterPro" id="IPR001911">
    <property type="entry name" value="Ribosomal_bS21"/>
</dbReference>
<evidence type="ECO:0000256" key="4">
    <source>
        <dbReference type="SAM" id="MobiDB-lite"/>
    </source>
</evidence>
<dbReference type="GO" id="GO:0005840">
    <property type="term" value="C:ribosome"/>
    <property type="evidence" value="ECO:0007669"/>
    <property type="project" value="UniProtKB-KW"/>
</dbReference>
<dbReference type="NCBIfam" id="TIGR00030">
    <property type="entry name" value="S21p"/>
    <property type="match status" value="1"/>
</dbReference>
<dbReference type="GO" id="GO:0003735">
    <property type="term" value="F:structural constituent of ribosome"/>
    <property type="evidence" value="ECO:0007669"/>
    <property type="project" value="InterPro"/>
</dbReference>
<dbReference type="Proteomes" id="UP000594261">
    <property type="component" value="Chromosome 10"/>
</dbReference>
<protein>
    <recommendedName>
        <fullName evidence="7">Ribosomal protein S21</fullName>
    </recommendedName>
</protein>
<evidence type="ECO:0000313" key="6">
    <source>
        <dbReference type="Proteomes" id="UP000594261"/>
    </source>
</evidence>
<dbReference type="InParanoid" id="A0A7N2MNU1"/>
<reference evidence="5 6" key="1">
    <citation type="journal article" date="2016" name="G3 (Bethesda)">
        <title>First Draft Assembly and Annotation of the Genome of a California Endemic Oak Quercus lobata Nee (Fagaceae).</title>
        <authorList>
            <person name="Sork V.L."/>
            <person name="Fitz-Gibbon S.T."/>
            <person name="Puiu D."/>
            <person name="Crepeau M."/>
            <person name="Gugger P.F."/>
            <person name="Sherman R."/>
            <person name="Stevens K."/>
            <person name="Langley C.H."/>
            <person name="Pellegrini M."/>
            <person name="Salzberg S.L."/>
        </authorList>
    </citation>
    <scope>NUCLEOTIDE SEQUENCE [LARGE SCALE GENOMIC DNA]</scope>
    <source>
        <strain evidence="5 6">cv. SW786</strain>
    </source>
</reference>
<dbReference type="Gramene" id="QL10p005054:mrna">
    <property type="protein sequence ID" value="QL10p005054:mrna"/>
    <property type="gene ID" value="QL10p005054"/>
</dbReference>
<feature type="compositionally biased region" description="Pro residues" evidence="4">
    <location>
        <begin position="19"/>
        <end position="30"/>
    </location>
</feature>
<evidence type="ECO:0000313" key="5">
    <source>
        <dbReference type="EnsemblPlants" id="QL10p005054:mrna"/>
    </source>
</evidence>
<dbReference type="GO" id="GO:1990904">
    <property type="term" value="C:ribonucleoprotein complex"/>
    <property type="evidence" value="ECO:0007669"/>
    <property type="project" value="UniProtKB-KW"/>
</dbReference>
<comment type="similarity">
    <text evidence="1">Belongs to the bacterial ribosomal protein bS21 family.</text>
</comment>
<feature type="compositionally biased region" description="Basic and acidic residues" evidence="4">
    <location>
        <begin position="153"/>
        <end position="163"/>
    </location>
</feature>
<feature type="compositionally biased region" description="Basic residues" evidence="4">
    <location>
        <begin position="129"/>
        <end position="144"/>
    </location>
</feature>
<name>A0A7N2MNU1_QUELO</name>
<feature type="region of interest" description="Disordered" evidence="4">
    <location>
        <begin position="129"/>
        <end position="178"/>
    </location>
</feature>
<dbReference type="EnsemblPlants" id="QL10p005054:mrna">
    <property type="protein sequence ID" value="QL10p005054:mrna"/>
    <property type="gene ID" value="QL10p005054"/>
</dbReference>
<dbReference type="PANTHER" id="PTHR21109">
    <property type="entry name" value="MITOCHONDRIAL 28S RIBOSOMAL PROTEIN S21"/>
    <property type="match status" value="1"/>
</dbReference>
<evidence type="ECO:0000256" key="1">
    <source>
        <dbReference type="ARBA" id="ARBA00006640"/>
    </source>
</evidence>
<sequence length="178" mass="20248">MATSLSLPQFLSSLLPSKQPIPPPPPPPPSSLHFPNKPPSGWVSLVSTTLDPTTPSCSSFINPIVCPALAYSNTLYFKFCYNVQVIVGENEPEDKLVGRFRREVLRAGVIQECQLAIFAYFENTHDKKKRKARDAARRNRKWRPLPKVQAKQEAPKKRNGEKDDNWDDYEVDLPYCKH</sequence>
<proteinExistence type="inferred from homology"/>
<dbReference type="GO" id="GO:0006412">
    <property type="term" value="P:translation"/>
    <property type="evidence" value="ECO:0007669"/>
    <property type="project" value="InterPro"/>
</dbReference>
<dbReference type="AlphaFoldDB" id="A0A7N2MNU1"/>
<feature type="region of interest" description="Disordered" evidence="4">
    <location>
        <begin position="14"/>
        <end position="34"/>
    </location>
</feature>